<proteinExistence type="predicted"/>
<dbReference type="EMBL" id="ACGP01000107">
    <property type="protein sequence ID" value="EEI24986.1"/>
    <property type="molecule type" value="Genomic_DNA"/>
</dbReference>
<dbReference type="AlphaFoldDB" id="C0XI48"/>
<sequence>MNYFANSKGKLNGRLESWPKSKGSNQSVLLIRSLYSSMNNIQLNVYIKEKSLTVIQNWKQQMNTKS</sequence>
<comment type="caution">
    <text evidence="1">The sequence shown here is derived from an EMBL/GenBank/DDBJ whole genome shotgun (WGS) entry which is preliminary data.</text>
</comment>
<organism evidence="1 2">
    <name type="scientific">Lentilactobacillus hilgardii (strain ATCC 8290 / DSM 20176 / CCUG 30140 / JCM 1155 / KCTC 3500 / NBRC 15886 / NCIMB 8040 / NRRL B-1843 / 9)</name>
    <dbReference type="NCBI Taxonomy" id="1423757"/>
    <lineage>
        <taxon>Bacteria</taxon>
        <taxon>Bacillati</taxon>
        <taxon>Bacillota</taxon>
        <taxon>Bacilli</taxon>
        <taxon>Lactobacillales</taxon>
        <taxon>Lactobacillaceae</taxon>
        <taxon>Lentilactobacillus</taxon>
    </lineage>
</organism>
<accession>C0XI48</accession>
<reference evidence="1 2" key="1">
    <citation type="submission" date="2009-01" db="EMBL/GenBank/DDBJ databases">
        <authorList>
            <person name="Qin X."/>
            <person name="Bachman B."/>
            <person name="Battles P."/>
            <person name="Bell A."/>
            <person name="Bess C."/>
            <person name="Bickham C."/>
            <person name="Chaboub L."/>
            <person name="Chen D."/>
            <person name="Coyle M."/>
            <person name="Deiros D.R."/>
            <person name="Dinh H."/>
            <person name="Forbes L."/>
            <person name="Fowler G."/>
            <person name="Francisco L."/>
            <person name="Fu Q."/>
            <person name="Gubbala S."/>
            <person name="Hale W."/>
            <person name="Han Y."/>
            <person name="Hemphill L."/>
            <person name="Highlander S.K."/>
            <person name="Hirani K."/>
            <person name="Hogues M."/>
            <person name="Jackson L."/>
            <person name="Jakkamsetti A."/>
            <person name="Javaid M."/>
            <person name="Jiang H."/>
            <person name="Korchina V."/>
            <person name="Kovar C."/>
            <person name="Lara F."/>
            <person name="Lee S."/>
            <person name="Mata R."/>
            <person name="Mathew T."/>
            <person name="Moen C."/>
            <person name="Morales K."/>
            <person name="Munidasa M."/>
            <person name="Nazareth L."/>
            <person name="Ngo R."/>
            <person name="Nguyen L."/>
            <person name="Okwuonu G."/>
            <person name="Ongeri F."/>
            <person name="Patil S."/>
            <person name="Petrosino J."/>
            <person name="Pham C."/>
            <person name="Pham P."/>
            <person name="Pu L.-L."/>
            <person name="Puazo M."/>
            <person name="Raj R."/>
            <person name="Reid J."/>
            <person name="Rouhana J."/>
            <person name="Saada N."/>
            <person name="Shang Y."/>
            <person name="Simmons D."/>
            <person name="Thornton R."/>
            <person name="Warren J."/>
            <person name="Weissenberger G."/>
            <person name="Zhang J."/>
            <person name="Zhang L."/>
            <person name="Zhou C."/>
            <person name="Zhu D."/>
            <person name="Muzny D."/>
            <person name="Worley K."/>
            <person name="Gibbs R."/>
        </authorList>
    </citation>
    <scope>NUCLEOTIDE SEQUENCE [LARGE SCALE GENOMIC DNA]</scope>
    <source>
        <strain evidence="2">ATCC 8290 / DSM 20176 / CCUG 30140 / JCM 1155 / KCTC 3500 / NBRC 15886 / NCIMB 8040 / NRRL B-1843 / 9</strain>
    </source>
</reference>
<protein>
    <submittedName>
        <fullName evidence="1">Uncharacterized protein</fullName>
    </submittedName>
</protein>
<name>C0XI48_LENH9</name>
<evidence type="ECO:0000313" key="2">
    <source>
        <dbReference type="Proteomes" id="UP000003752"/>
    </source>
</evidence>
<evidence type="ECO:0000313" key="1">
    <source>
        <dbReference type="EMBL" id="EEI24986.1"/>
    </source>
</evidence>
<gene>
    <name evidence="1" type="ORF">HMPREF0519_0909</name>
</gene>
<dbReference type="Proteomes" id="UP000003752">
    <property type="component" value="Unassembled WGS sequence"/>
</dbReference>
<dbReference type="HOGENOM" id="CLU_2825606_0_0_9"/>
<keyword evidence="2" id="KW-1185">Reference proteome</keyword>